<dbReference type="AlphaFoldDB" id="A0A1Z2XVE7"/>
<dbReference type="PANTHER" id="PTHR43434:SF20">
    <property type="entry name" value="5'-NUCLEOTIDASE"/>
    <property type="match status" value="1"/>
</dbReference>
<evidence type="ECO:0000313" key="3">
    <source>
        <dbReference type="EMBL" id="ASB42418.1"/>
    </source>
</evidence>
<accession>A0A1Z2XVE7</accession>
<gene>
    <name evidence="3" type="ORF">ADH66_18250</name>
    <name evidence="4" type="ORF">I5Q82_08665</name>
</gene>
<evidence type="ECO:0000313" key="6">
    <source>
        <dbReference type="Proteomes" id="UP000596035"/>
    </source>
</evidence>
<dbReference type="EMBL" id="CP065321">
    <property type="protein sequence ID" value="QQR31705.1"/>
    <property type="molecule type" value="Genomic_DNA"/>
</dbReference>
<dbReference type="SUPFAM" id="SSF56784">
    <property type="entry name" value="HAD-like"/>
    <property type="match status" value="1"/>
</dbReference>
<evidence type="ECO:0000259" key="2">
    <source>
        <dbReference type="PROSITE" id="PS51371"/>
    </source>
</evidence>
<dbReference type="Proteomes" id="UP000196710">
    <property type="component" value="Chromosome"/>
</dbReference>
<proteinExistence type="predicted"/>
<keyword evidence="4" id="KW-0378">Hydrolase</keyword>
<dbReference type="InterPro" id="IPR050155">
    <property type="entry name" value="HAD-like_hydrolase_sf"/>
</dbReference>
<dbReference type="SUPFAM" id="SSF54631">
    <property type="entry name" value="CBS-domain pair"/>
    <property type="match status" value="1"/>
</dbReference>
<keyword evidence="5" id="KW-1185">Reference proteome</keyword>
<dbReference type="InterPro" id="IPR023214">
    <property type="entry name" value="HAD_sf"/>
</dbReference>
<evidence type="ECO:0000256" key="1">
    <source>
        <dbReference type="PROSITE-ProRule" id="PRU00703"/>
    </source>
</evidence>
<dbReference type="Pfam" id="PF00571">
    <property type="entry name" value="CBS"/>
    <property type="match status" value="1"/>
</dbReference>
<dbReference type="InterPro" id="IPR023198">
    <property type="entry name" value="PGP-like_dom2"/>
</dbReference>
<reference evidence="5" key="2">
    <citation type="submission" date="2017-05" db="EMBL/GenBank/DDBJ databases">
        <title>Improved OligoMM genomes.</title>
        <authorList>
            <person name="Garzetti D."/>
        </authorList>
    </citation>
    <scope>NUCLEOTIDE SEQUENCE [LARGE SCALE GENOMIC DNA]</scope>
    <source>
        <strain evidence="5">KB18</strain>
    </source>
</reference>
<dbReference type="Gene3D" id="1.10.150.240">
    <property type="entry name" value="Putative phosphatase, domain 2"/>
    <property type="match status" value="1"/>
</dbReference>
<evidence type="ECO:0000313" key="5">
    <source>
        <dbReference type="Proteomes" id="UP000196710"/>
    </source>
</evidence>
<dbReference type="RefSeq" id="WP_066537872.1">
    <property type="nucleotide sequence ID" value="NZ_CAJTCQ010000001.1"/>
</dbReference>
<dbReference type="GO" id="GO:0016787">
    <property type="term" value="F:hydrolase activity"/>
    <property type="evidence" value="ECO:0007669"/>
    <property type="project" value="UniProtKB-KW"/>
</dbReference>
<dbReference type="InterPro" id="IPR046342">
    <property type="entry name" value="CBS_dom_sf"/>
</dbReference>
<evidence type="ECO:0000313" key="4">
    <source>
        <dbReference type="EMBL" id="QQR31705.1"/>
    </source>
</evidence>
<dbReference type="KEGG" id="amur:ADH66_18250"/>
<reference evidence="3" key="1">
    <citation type="journal article" date="2017" name="Genome Announc.">
        <title>High-Quality Whole-Genome Sequences of the Oligo-Mouse-Microbiota Bacterial Community.</title>
        <authorList>
            <person name="Garzetti D."/>
            <person name="Brugiroux S."/>
            <person name="Bunk B."/>
            <person name="Pukall R."/>
            <person name="McCoy K.D."/>
            <person name="Macpherson A.J."/>
            <person name="Stecher B."/>
        </authorList>
    </citation>
    <scope>NUCLEOTIDE SEQUENCE</scope>
    <source>
        <strain evidence="3">KB18</strain>
    </source>
</reference>
<dbReference type="InterPro" id="IPR041492">
    <property type="entry name" value="HAD_2"/>
</dbReference>
<dbReference type="Pfam" id="PF13419">
    <property type="entry name" value="HAD_2"/>
    <property type="match status" value="1"/>
</dbReference>
<dbReference type="GO" id="GO:0004713">
    <property type="term" value="F:protein tyrosine kinase activity"/>
    <property type="evidence" value="ECO:0007669"/>
    <property type="project" value="TreeGrafter"/>
</dbReference>
<dbReference type="SFLD" id="SFLDG01129">
    <property type="entry name" value="C1.5:_HAD__Beta-PGM__Phosphata"/>
    <property type="match status" value="1"/>
</dbReference>
<dbReference type="PANTHER" id="PTHR43434">
    <property type="entry name" value="PHOSPHOGLYCOLATE PHOSPHATASE"/>
    <property type="match status" value="1"/>
</dbReference>
<dbReference type="Gene3D" id="3.10.580.10">
    <property type="entry name" value="CBS-domain"/>
    <property type="match status" value="1"/>
</dbReference>
<reference evidence="4 6" key="3">
    <citation type="submission" date="2020-11" db="EMBL/GenBank/DDBJ databases">
        <title>Closed and high quality bacterial genomes of the OMM12 community.</title>
        <authorList>
            <person name="Marbouty M."/>
            <person name="Lamy-Besnier Q."/>
            <person name="Debarbieux L."/>
            <person name="Koszul R."/>
        </authorList>
    </citation>
    <scope>NUCLEOTIDE SEQUENCE [LARGE SCALE GENOMIC DNA]</scope>
    <source>
        <strain evidence="4 6">KB18</strain>
    </source>
</reference>
<dbReference type="Gene3D" id="3.40.50.1000">
    <property type="entry name" value="HAD superfamily/HAD-like"/>
    <property type="match status" value="1"/>
</dbReference>
<dbReference type="InterPro" id="IPR000644">
    <property type="entry name" value="CBS_dom"/>
</dbReference>
<dbReference type="Proteomes" id="UP000596035">
    <property type="component" value="Chromosome"/>
</dbReference>
<dbReference type="InterPro" id="IPR036412">
    <property type="entry name" value="HAD-like_sf"/>
</dbReference>
<feature type="domain" description="CBS" evidence="2">
    <location>
        <begin position="321"/>
        <end position="378"/>
    </location>
</feature>
<dbReference type="EMBL" id="CP021422">
    <property type="protein sequence ID" value="ASB42418.1"/>
    <property type="molecule type" value="Genomic_DNA"/>
</dbReference>
<sequence length="456" mass="51556">MKKYFLFDLDGTLCDTGPGITESVQYALAEMGWRPQKEDFLRQFVGPPLMNSFRDFCGMDESTAAKAIKLYRERYNAAGLYKSPLYPNIDRLLSRLSSCATLCVATSKREEGARKILGLRGIEKYFTVVVGDDGTRPTKAHVIDKALRDLGDPPISEVVMIGDRSYDIEGAKYCGIESIGAAYGYARPGELESAGAEYIAEDVASLERLCVALSGAKERDREGQDRSQLFLDLYKQVEDELEDKFRNSRRHYSSAVYEFIKDYESAPVRDKLDICRHIRNLMAHSANMDGEPVVVPSQPVVDALREVLDFVKKPPLAIDYATRGDRVLKVGPNQKVLRVMELMEKNGYSHVPVMKDDRFYGVFSSGSVMRYLLKNRGRGLNPDTTIKELRGYLAVEEHVENYEFVPADAAYIYVRSRFEQVRARNKRVSVIFITRDGKPDQPLLGMLTPWDVLGEN</sequence>
<keyword evidence="1" id="KW-0129">CBS domain</keyword>
<organism evidence="4 6">
    <name type="scientific">Acutalibacter muris</name>
    <dbReference type="NCBI Taxonomy" id="1796620"/>
    <lineage>
        <taxon>Bacteria</taxon>
        <taxon>Bacillati</taxon>
        <taxon>Bacillota</taxon>
        <taxon>Clostridia</taxon>
        <taxon>Eubacteriales</taxon>
        <taxon>Acutalibacteraceae</taxon>
        <taxon>Acutalibacter</taxon>
    </lineage>
</organism>
<dbReference type="SFLD" id="SFLDS00003">
    <property type="entry name" value="Haloacid_Dehalogenase"/>
    <property type="match status" value="1"/>
</dbReference>
<name>A0A1Z2XVE7_9FIRM</name>
<dbReference type="PROSITE" id="PS51371">
    <property type="entry name" value="CBS"/>
    <property type="match status" value="1"/>
</dbReference>
<dbReference type="GO" id="GO:0005829">
    <property type="term" value="C:cytosol"/>
    <property type="evidence" value="ECO:0007669"/>
    <property type="project" value="TreeGrafter"/>
</dbReference>
<protein>
    <submittedName>
        <fullName evidence="4">HAD hydrolase-like protein</fullName>
    </submittedName>
</protein>
<dbReference type="SMART" id="SM00116">
    <property type="entry name" value="CBS"/>
    <property type="match status" value="1"/>
</dbReference>